<keyword evidence="3" id="KW-1185">Reference proteome</keyword>
<evidence type="ECO:0000313" key="3">
    <source>
        <dbReference type="Proteomes" id="UP000244336"/>
    </source>
</evidence>
<evidence type="ECO:0000256" key="1">
    <source>
        <dbReference type="SAM" id="MobiDB-lite"/>
    </source>
</evidence>
<name>A0A2T7DZ77_9POAL</name>
<gene>
    <name evidence="2" type="ORF">GQ55_4G207100</name>
</gene>
<dbReference type="Proteomes" id="UP000244336">
    <property type="component" value="Chromosome 4"/>
</dbReference>
<feature type="region of interest" description="Disordered" evidence="1">
    <location>
        <begin position="1"/>
        <end position="42"/>
    </location>
</feature>
<protein>
    <submittedName>
        <fullName evidence="2">Uncharacterized protein</fullName>
    </submittedName>
</protein>
<reference evidence="2 3" key="1">
    <citation type="submission" date="2018-04" db="EMBL/GenBank/DDBJ databases">
        <title>WGS assembly of Panicum hallii var. hallii HAL2.</title>
        <authorList>
            <person name="Lovell J."/>
            <person name="Jenkins J."/>
            <person name="Lowry D."/>
            <person name="Mamidi S."/>
            <person name="Sreedasyam A."/>
            <person name="Weng X."/>
            <person name="Barry K."/>
            <person name="Bonette J."/>
            <person name="Campitelli B."/>
            <person name="Daum C."/>
            <person name="Gordon S."/>
            <person name="Gould B."/>
            <person name="Lipzen A."/>
            <person name="MacQueen A."/>
            <person name="Palacio-Mejia J."/>
            <person name="Plott C."/>
            <person name="Shakirov E."/>
            <person name="Shu S."/>
            <person name="Yoshinaga Y."/>
            <person name="Zane M."/>
            <person name="Rokhsar D."/>
            <person name="Grimwood J."/>
            <person name="Schmutz J."/>
            <person name="Juenger T."/>
        </authorList>
    </citation>
    <scope>NUCLEOTIDE SEQUENCE [LARGE SCALE GENOMIC DNA]</scope>
    <source>
        <strain evidence="3">cv. HAL2</strain>
    </source>
</reference>
<dbReference type="EMBL" id="CM009752">
    <property type="protein sequence ID" value="PUZ60878.1"/>
    <property type="molecule type" value="Genomic_DNA"/>
</dbReference>
<dbReference type="Gramene" id="PUZ60878">
    <property type="protein sequence ID" value="PUZ60878"/>
    <property type="gene ID" value="GQ55_4G207100"/>
</dbReference>
<proteinExistence type="predicted"/>
<accession>A0A2T7DZ77</accession>
<evidence type="ECO:0000313" key="2">
    <source>
        <dbReference type="EMBL" id="PUZ60878.1"/>
    </source>
</evidence>
<organism evidence="2 3">
    <name type="scientific">Panicum hallii var. hallii</name>
    <dbReference type="NCBI Taxonomy" id="1504633"/>
    <lineage>
        <taxon>Eukaryota</taxon>
        <taxon>Viridiplantae</taxon>
        <taxon>Streptophyta</taxon>
        <taxon>Embryophyta</taxon>
        <taxon>Tracheophyta</taxon>
        <taxon>Spermatophyta</taxon>
        <taxon>Magnoliopsida</taxon>
        <taxon>Liliopsida</taxon>
        <taxon>Poales</taxon>
        <taxon>Poaceae</taxon>
        <taxon>PACMAD clade</taxon>
        <taxon>Panicoideae</taxon>
        <taxon>Panicodae</taxon>
        <taxon>Paniceae</taxon>
        <taxon>Panicinae</taxon>
        <taxon>Panicum</taxon>
        <taxon>Panicum sect. Panicum</taxon>
    </lineage>
</organism>
<sequence length="138" mass="15262">MLEGPSIRPPYALSHPHPHVSTRGPLASQRRGGMADNGRATTPSAAMHATSTLLSPVVGLDFTAEQVYLDDLLSSRILAQEFISADRLMKRFCQIHDHRVSDHLIFNSTNFTCTKSNWSHGSFPFVVSPSSDCFHQKN</sequence>
<dbReference type="AlphaFoldDB" id="A0A2T7DZ77"/>